<dbReference type="NCBIfam" id="TIGR01554">
    <property type="entry name" value="major_cap_HK97"/>
    <property type="match status" value="1"/>
</dbReference>
<sequence>MNYAQMLAAVNQSLAEKQAKIGEIMSQAVTKGATPDEAQETQIKALEAEIEVVEANKARLEKLVAAEKAAQQTAEPVQGDTPEKGKNASAGIVKAQNLGELEKGIAFAQYARAKMYAALELKNGNYLSPVDAAKQLGYNDSVVEFTKAALGTTTDTGFAKPLVEPHVYTADFIDLLRNASVFDKLKGFHSVPFNVKINGQLTGGIASWVGEGEKKPLTNPTFGQVEVGEHKLAAITVYTQELLRRADPAIDKLIRDDLIAAATALVDKTFLDDQAKNDTRPAGILNGATKITSTGDTADKVEADLLSLLSEFAKNNLSADNSYFIMSETRAMKLALLRDALGRTYFEGMAFAGGSRHLLGVPVVTSQAVGNHIILVKMSELLVAQDGGVDVSFNDTATLVDGANTHNLWQENKLAVRVERFITWAKRRPLAAAYIEYTS</sequence>
<evidence type="ECO:0000256" key="3">
    <source>
        <dbReference type="SAM" id="Coils"/>
    </source>
</evidence>
<organism evidence="5">
    <name type="scientific">Siphoviridae sp. ctbLB3</name>
    <dbReference type="NCBI Taxonomy" id="2825565"/>
    <lineage>
        <taxon>Viruses</taxon>
        <taxon>Duplodnaviria</taxon>
        <taxon>Heunggongvirae</taxon>
        <taxon>Uroviricota</taxon>
        <taxon>Caudoviricetes</taxon>
    </lineage>
</organism>
<dbReference type="EMBL" id="BK015460">
    <property type="protein sequence ID" value="DAE07953.1"/>
    <property type="molecule type" value="Genomic_DNA"/>
</dbReference>
<comment type="subcellular location">
    <subcellularLocation>
        <location evidence="1">Virion</location>
    </subcellularLocation>
</comment>
<dbReference type="InterPro" id="IPR024455">
    <property type="entry name" value="Phage_capsid"/>
</dbReference>
<evidence type="ECO:0000256" key="1">
    <source>
        <dbReference type="ARBA" id="ARBA00004328"/>
    </source>
</evidence>
<keyword evidence="2" id="KW-0946">Virion</keyword>
<evidence type="ECO:0000313" key="5">
    <source>
        <dbReference type="EMBL" id="DAE07953.1"/>
    </source>
</evidence>
<accession>A0A8S5PNF3</accession>
<keyword evidence="3" id="KW-0175">Coiled coil</keyword>
<proteinExistence type="predicted"/>
<dbReference type="GO" id="GO:0044423">
    <property type="term" value="C:virion component"/>
    <property type="evidence" value="ECO:0007669"/>
    <property type="project" value="UniProtKB-KW"/>
</dbReference>
<reference evidence="5" key="1">
    <citation type="journal article" date="2021" name="Proc. Natl. Acad. Sci. U.S.A.">
        <title>A Catalog of Tens of Thousands of Viruses from Human Metagenomes Reveals Hidden Associations with Chronic Diseases.</title>
        <authorList>
            <person name="Tisza M.J."/>
            <person name="Buck C.B."/>
        </authorList>
    </citation>
    <scope>NUCLEOTIDE SEQUENCE</scope>
    <source>
        <strain evidence="5">CtbLB3</strain>
    </source>
</reference>
<dbReference type="Pfam" id="PF05065">
    <property type="entry name" value="Phage_capsid"/>
    <property type="match status" value="1"/>
</dbReference>
<feature type="coiled-coil region" evidence="3">
    <location>
        <begin position="36"/>
        <end position="70"/>
    </location>
</feature>
<protein>
    <submittedName>
        <fullName evidence="5">Major capsid protein</fullName>
    </submittedName>
</protein>
<evidence type="ECO:0000259" key="4">
    <source>
        <dbReference type="Pfam" id="PF05065"/>
    </source>
</evidence>
<dbReference type="Gene3D" id="3.30.2320.10">
    <property type="entry name" value="hypothetical protein PF0899 domain"/>
    <property type="match status" value="1"/>
</dbReference>
<feature type="domain" description="Phage capsid-like C-terminal" evidence="4">
    <location>
        <begin position="170"/>
        <end position="396"/>
    </location>
</feature>
<name>A0A8S5PNF3_9CAUD</name>
<evidence type="ECO:0000256" key="2">
    <source>
        <dbReference type="ARBA" id="ARBA00022844"/>
    </source>
</evidence>
<dbReference type="InterPro" id="IPR054612">
    <property type="entry name" value="Phage_capsid-like_C"/>
</dbReference>
<dbReference type="Gene3D" id="3.30.2400.10">
    <property type="entry name" value="Major capsid protein gp5"/>
    <property type="match status" value="1"/>
</dbReference>
<dbReference type="SUPFAM" id="SSF56563">
    <property type="entry name" value="Major capsid protein gp5"/>
    <property type="match status" value="1"/>
</dbReference>